<feature type="region of interest" description="Disordered" evidence="1">
    <location>
        <begin position="230"/>
        <end position="274"/>
    </location>
</feature>
<dbReference type="EMBL" id="MU853235">
    <property type="protein sequence ID" value="KAK4121026.1"/>
    <property type="molecule type" value="Genomic_DNA"/>
</dbReference>
<reference evidence="2" key="1">
    <citation type="journal article" date="2023" name="Mol. Phylogenet. Evol.">
        <title>Genome-scale phylogeny and comparative genomics of the fungal order Sordariales.</title>
        <authorList>
            <person name="Hensen N."/>
            <person name="Bonometti L."/>
            <person name="Westerberg I."/>
            <person name="Brannstrom I.O."/>
            <person name="Guillou S."/>
            <person name="Cros-Aarteil S."/>
            <person name="Calhoun S."/>
            <person name="Haridas S."/>
            <person name="Kuo A."/>
            <person name="Mondo S."/>
            <person name="Pangilinan J."/>
            <person name="Riley R."/>
            <person name="LaButti K."/>
            <person name="Andreopoulos B."/>
            <person name="Lipzen A."/>
            <person name="Chen C."/>
            <person name="Yan M."/>
            <person name="Daum C."/>
            <person name="Ng V."/>
            <person name="Clum A."/>
            <person name="Steindorff A."/>
            <person name="Ohm R.A."/>
            <person name="Martin F."/>
            <person name="Silar P."/>
            <person name="Natvig D.O."/>
            <person name="Lalanne C."/>
            <person name="Gautier V."/>
            <person name="Ament-Velasquez S.L."/>
            <person name="Kruys A."/>
            <person name="Hutchinson M.I."/>
            <person name="Powell A.J."/>
            <person name="Barry K."/>
            <person name="Miller A.N."/>
            <person name="Grigoriev I.V."/>
            <person name="Debuchy R."/>
            <person name="Gladieux P."/>
            <person name="Hiltunen Thoren M."/>
            <person name="Johannesson H."/>
        </authorList>
    </citation>
    <scope>NUCLEOTIDE SEQUENCE</scope>
    <source>
        <strain evidence="2">CBS 731.68</strain>
    </source>
</reference>
<protein>
    <submittedName>
        <fullName evidence="2">Uncharacterized protein</fullName>
    </submittedName>
</protein>
<name>A0AAN6Z0L8_9PEZI</name>
<dbReference type="RefSeq" id="XP_062644797.1">
    <property type="nucleotide sequence ID" value="XM_062791395.1"/>
</dbReference>
<sequence length="274" mass="30304">MSSLSHTSVSAKLRTILVKVSPAPSSLSERRAILHLLKKYADVEYFKRLKDPSHFISIVNTPQTARRLIEQSPFVFDYRTQQQSGKTSSSLSAADNKPLTTNATNPPNGATSVRTFLVKVTEKFDYKHKTRIRSSILYGHWPQHDDIFQADSVAKAVLRRSVPEGLDLDGLADWESFGQADEDESNLAASLRDKRDFVKARGIRKANDASGFESLVELWNTKHGDKLGMIGEDGRKGAEGAAPVAAVGESMPGESSEESRARDRSDAEELDRKD</sequence>
<reference evidence="2" key="2">
    <citation type="submission" date="2023-05" db="EMBL/GenBank/DDBJ databases">
        <authorList>
            <consortium name="Lawrence Berkeley National Laboratory"/>
            <person name="Steindorff A."/>
            <person name="Hensen N."/>
            <person name="Bonometti L."/>
            <person name="Westerberg I."/>
            <person name="Brannstrom I.O."/>
            <person name="Guillou S."/>
            <person name="Cros-Aarteil S."/>
            <person name="Calhoun S."/>
            <person name="Haridas S."/>
            <person name="Kuo A."/>
            <person name="Mondo S."/>
            <person name="Pangilinan J."/>
            <person name="Riley R."/>
            <person name="Labutti K."/>
            <person name="Andreopoulos B."/>
            <person name="Lipzen A."/>
            <person name="Chen C."/>
            <person name="Yanf M."/>
            <person name="Daum C."/>
            <person name="Ng V."/>
            <person name="Clum A."/>
            <person name="Ohm R."/>
            <person name="Martin F."/>
            <person name="Silar P."/>
            <person name="Natvig D."/>
            <person name="Lalanne C."/>
            <person name="Gautier V."/>
            <person name="Ament-Velasquez S.L."/>
            <person name="Kruys A."/>
            <person name="Hutchinson M.I."/>
            <person name="Powell A.J."/>
            <person name="Barry K."/>
            <person name="Miller A.N."/>
            <person name="Grigoriev I.V."/>
            <person name="Debuchy R."/>
            <person name="Gladieux P."/>
            <person name="Thoren M.H."/>
            <person name="Johannesson H."/>
        </authorList>
    </citation>
    <scope>NUCLEOTIDE SEQUENCE</scope>
    <source>
        <strain evidence="2">CBS 731.68</strain>
    </source>
</reference>
<dbReference type="Proteomes" id="UP001302602">
    <property type="component" value="Unassembled WGS sequence"/>
</dbReference>
<feature type="compositionally biased region" description="Low complexity" evidence="1">
    <location>
        <begin position="239"/>
        <end position="254"/>
    </location>
</feature>
<organism evidence="2 3">
    <name type="scientific">Parathielavia appendiculata</name>
    <dbReference type="NCBI Taxonomy" id="2587402"/>
    <lineage>
        <taxon>Eukaryota</taxon>
        <taxon>Fungi</taxon>
        <taxon>Dikarya</taxon>
        <taxon>Ascomycota</taxon>
        <taxon>Pezizomycotina</taxon>
        <taxon>Sordariomycetes</taxon>
        <taxon>Sordariomycetidae</taxon>
        <taxon>Sordariales</taxon>
        <taxon>Chaetomiaceae</taxon>
        <taxon>Parathielavia</taxon>
    </lineage>
</organism>
<accession>A0AAN6Z0L8</accession>
<comment type="caution">
    <text evidence="2">The sequence shown here is derived from an EMBL/GenBank/DDBJ whole genome shotgun (WGS) entry which is preliminary data.</text>
</comment>
<keyword evidence="3" id="KW-1185">Reference proteome</keyword>
<evidence type="ECO:0000313" key="3">
    <source>
        <dbReference type="Proteomes" id="UP001302602"/>
    </source>
</evidence>
<feature type="compositionally biased region" description="Low complexity" evidence="1">
    <location>
        <begin position="98"/>
        <end position="108"/>
    </location>
</feature>
<gene>
    <name evidence="2" type="ORF">N657DRAFT_636078</name>
</gene>
<evidence type="ECO:0000313" key="2">
    <source>
        <dbReference type="EMBL" id="KAK4121026.1"/>
    </source>
</evidence>
<feature type="compositionally biased region" description="Basic and acidic residues" evidence="1">
    <location>
        <begin position="257"/>
        <end position="274"/>
    </location>
</feature>
<dbReference type="GeneID" id="87828164"/>
<feature type="region of interest" description="Disordered" evidence="1">
    <location>
        <begin position="86"/>
        <end position="110"/>
    </location>
</feature>
<evidence type="ECO:0000256" key="1">
    <source>
        <dbReference type="SAM" id="MobiDB-lite"/>
    </source>
</evidence>
<proteinExistence type="predicted"/>
<dbReference type="AlphaFoldDB" id="A0AAN6Z0L8"/>